<organism evidence="1 2">
    <name type="scientific">Petralouisia muris</name>
    <dbReference type="NCBI Taxonomy" id="3032872"/>
    <lineage>
        <taxon>Bacteria</taxon>
        <taxon>Bacillati</taxon>
        <taxon>Bacillota</taxon>
        <taxon>Clostridia</taxon>
        <taxon>Lachnospirales</taxon>
        <taxon>Lachnospiraceae</taxon>
        <taxon>Petralouisia</taxon>
    </lineage>
</organism>
<sequence>MKKRLFPILSVSAMFPLLRAGIHQCRIMQDCAGICLKLDNRQHQKVHLILAELDTEIKIRNPVRCQYGNS</sequence>
<protein>
    <submittedName>
        <fullName evidence="1">Uncharacterized protein</fullName>
    </submittedName>
</protein>
<proteinExistence type="predicted"/>
<accession>A0AC61RNY0</accession>
<comment type="caution">
    <text evidence="1">The sequence shown here is derived from an EMBL/GenBank/DDBJ whole genome shotgun (WGS) entry which is preliminary data.</text>
</comment>
<evidence type="ECO:0000313" key="1">
    <source>
        <dbReference type="EMBL" id="TGY87319.1"/>
    </source>
</evidence>
<evidence type="ECO:0000313" key="2">
    <source>
        <dbReference type="Proteomes" id="UP000304953"/>
    </source>
</evidence>
<reference evidence="1" key="1">
    <citation type="submission" date="2019-04" db="EMBL/GenBank/DDBJ databases">
        <title>Microbes associate with the intestines of laboratory mice.</title>
        <authorList>
            <person name="Navarre W."/>
            <person name="Wong E."/>
            <person name="Huang K."/>
            <person name="Tropini C."/>
            <person name="Ng K."/>
            <person name="Yu B."/>
        </authorList>
    </citation>
    <scope>NUCLEOTIDE SEQUENCE</scope>
    <source>
        <strain evidence="1">NM01_1-7b</strain>
    </source>
</reference>
<dbReference type="Proteomes" id="UP000304953">
    <property type="component" value="Unassembled WGS sequence"/>
</dbReference>
<name>A0AC61RNY0_9FIRM</name>
<dbReference type="EMBL" id="SRYA01000115">
    <property type="protein sequence ID" value="TGY87319.1"/>
    <property type="molecule type" value="Genomic_DNA"/>
</dbReference>
<keyword evidence="2" id="KW-1185">Reference proteome</keyword>
<gene>
    <name evidence="1" type="ORF">E5329_26755</name>
</gene>